<dbReference type="Proteomes" id="UP000298652">
    <property type="component" value="Chromosome 5"/>
</dbReference>
<dbReference type="Gramene" id="TKW11963">
    <property type="protein sequence ID" value="TKW11963"/>
    <property type="gene ID" value="SEVIR_5G006266v2"/>
</dbReference>
<evidence type="ECO:0000313" key="2">
    <source>
        <dbReference type="EMBL" id="TKW11963.1"/>
    </source>
</evidence>
<organism evidence="2 3">
    <name type="scientific">Setaria viridis</name>
    <name type="common">Green bristlegrass</name>
    <name type="synonym">Setaria italica subsp. viridis</name>
    <dbReference type="NCBI Taxonomy" id="4556"/>
    <lineage>
        <taxon>Eukaryota</taxon>
        <taxon>Viridiplantae</taxon>
        <taxon>Streptophyta</taxon>
        <taxon>Embryophyta</taxon>
        <taxon>Tracheophyta</taxon>
        <taxon>Spermatophyta</taxon>
        <taxon>Magnoliopsida</taxon>
        <taxon>Liliopsida</taxon>
        <taxon>Poales</taxon>
        <taxon>Poaceae</taxon>
        <taxon>PACMAD clade</taxon>
        <taxon>Panicoideae</taxon>
        <taxon>Panicodae</taxon>
        <taxon>Paniceae</taxon>
        <taxon>Cenchrinae</taxon>
        <taxon>Setaria</taxon>
    </lineage>
</organism>
<feature type="region of interest" description="Disordered" evidence="1">
    <location>
        <begin position="1"/>
        <end position="42"/>
    </location>
</feature>
<evidence type="ECO:0000313" key="3">
    <source>
        <dbReference type="Proteomes" id="UP000298652"/>
    </source>
</evidence>
<dbReference type="AlphaFoldDB" id="A0A4U6UD32"/>
<dbReference type="EMBL" id="CM016556">
    <property type="protein sequence ID" value="TKW11963.1"/>
    <property type="molecule type" value="Genomic_DNA"/>
</dbReference>
<protein>
    <submittedName>
        <fullName evidence="2">Uncharacterized protein</fullName>
    </submittedName>
</protein>
<evidence type="ECO:0000256" key="1">
    <source>
        <dbReference type="SAM" id="MobiDB-lite"/>
    </source>
</evidence>
<accession>A0A4U6UD32</accession>
<proteinExistence type="predicted"/>
<reference evidence="2" key="1">
    <citation type="submission" date="2019-03" db="EMBL/GenBank/DDBJ databases">
        <title>WGS assembly of Setaria viridis.</title>
        <authorList>
            <person name="Huang P."/>
            <person name="Jenkins J."/>
            <person name="Grimwood J."/>
            <person name="Barry K."/>
            <person name="Healey A."/>
            <person name="Mamidi S."/>
            <person name="Sreedasyam A."/>
            <person name="Shu S."/>
            <person name="Feldman M."/>
            <person name="Wu J."/>
            <person name="Yu Y."/>
            <person name="Chen C."/>
            <person name="Johnson J."/>
            <person name="Rokhsar D."/>
            <person name="Baxter I."/>
            <person name="Schmutz J."/>
            <person name="Brutnell T."/>
            <person name="Kellogg E."/>
        </authorList>
    </citation>
    <scope>NUCLEOTIDE SEQUENCE [LARGE SCALE GENOMIC DNA]</scope>
</reference>
<sequence length="42" mass="4553">MPALAVHLGHSGPGRGPRHFRAAGGNLQLGPREPGYQRKDRH</sequence>
<name>A0A4U6UD32_SETVI</name>
<gene>
    <name evidence="2" type="ORF">SEVIR_5G006266v2</name>
</gene>
<keyword evidence="3" id="KW-1185">Reference proteome</keyword>